<keyword evidence="3" id="KW-1185">Reference proteome</keyword>
<reference evidence="2 3" key="1">
    <citation type="journal article" date="2007" name="Nature">
        <title>Evolution of genes and genomes on the Drosophila phylogeny.</title>
        <authorList>
            <consortium name="Drosophila 12 Genomes Consortium"/>
            <person name="Clark A.G."/>
            <person name="Eisen M.B."/>
            <person name="Smith D.R."/>
            <person name="Bergman C.M."/>
            <person name="Oliver B."/>
            <person name="Markow T.A."/>
            <person name="Kaufman T.C."/>
            <person name="Kellis M."/>
            <person name="Gelbart W."/>
            <person name="Iyer V.N."/>
            <person name="Pollard D.A."/>
            <person name="Sackton T.B."/>
            <person name="Larracuente A.M."/>
            <person name="Singh N.D."/>
            <person name="Abad J.P."/>
            <person name="Abt D.N."/>
            <person name="Adryan B."/>
            <person name="Aguade M."/>
            <person name="Akashi H."/>
            <person name="Anderson W.W."/>
            <person name="Aquadro C.F."/>
            <person name="Ardell D.H."/>
            <person name="Arguello R."/>
            <person name="Artieri C.G."/>
            <person name="Barbash D.A."/>
            <person name="Barker D."/>
            <person name="Barsanti P."/>
            <person name="Batterham P."/>
            <person name="Batzoglou S."/>
            <person name="Begun D."/>
            <person name="Bhutkar A."/>
            <person name="Blanco E."/>
            <person name="Bosak S.A."/>
            <person name="Bradley R.K."/>
            <person name="Brand A.D."/>
            <person name="Brent M.R."/>
            <person name="Brooks A.N."/>
            <person name="Brown R.H."/>
            <person name="Butlin R.K."/>
            <person name="Caggese C."/>
            <person name="Calvi B.R."/>
            <person name="Bernardo de Carvalho A."/>
            <person name="Caspi A."/>
            <person name="Castrezana S."/>
            <person name="Celniker S.E."/>
            <person name="Chang J.L."/>
            <person name="Chapple C."/>
            <person name="Chatterji S."/>
            <person name="Chinwalla A."/>
            <person name="Civetta A."/>
            <person name="Clifton S.W."/>
            <person name="Comeron J.M."/>
            <person name="Costello J.C."/>
            <person name="Coyne J.A."/>
            <person name="Daub J."/>
            <person name="David R.G."/>
            <person name="Delcher A.L."/>
            <person name="Delehaunty K."/>
            <person name="Do C.B."/>
            <person name="Ebling H."/>
            <person name="Edwards K."/>
            <person name="Eickbush T."/>
            <person name="Evans J.D."/>
            <person name="Filipski A."/>
            <person name="Findeiss S."/>
            <person name="Freyhult E."/>
            <person name="Fulton L."/>
            <person name="Fulton R."/>
            <person name="Garcia A.C."/>
            <person name="Gardiner A."/>
            <person name="Garfield D.A."/>
            <person name="Garvin B.E."/>
            <person name="Gibson G."/>
            <person name="Gilbert D."/>
            <person name="Gnerre S."/>
            <person name="Godfrey J."/>
            <person name="Good R."/>
            <person name="Gotea V."/>
            <person name="Gravely B."/>
            <person name="Greenberg A.J."/>
            <person name="Griffiths-Jones S."/>
            <person name="Gross S."/>
            <person name="Guigo R."/>
            <person name="Gustafson E.A."/>
            <person name="Haerty W."/>
            <person name="Hahn M.W."/>
            <person name="Halligan D.L."/>
            <person name="Halpern A.L."/>
            <person name="Halter G.M."/>
            <person name="Han M.V."/>
            <person name="Heger A."/>
            <person name="Hillier L."/>
            <person name="Hinrichs A.S."/>
            <person name="Holmes I."/>
            <person name="Hoskins R.A."/>
            <person name="Hubisz M.J."/>
            <person name="Hultmark D."/>
            <person name="Huntley M.A."/>
            <person name="Jaffe D.B."/>
            <person name="Jagadeeshan S."/>
            <person name="Jeck W.R."/>
            <person name="Johnson J."/>
            <person name="Jones C.D."/>
            <person name="Jordan W.C."/>
            <person name="Karpen G.H."/>
            <person name="Kataoka E."/>
            <person name="Keightley P.D."/>
            <person name="Kheradpour P."/>
            <person name="Kirkness E.F."/>
            <person name="Koerich L.B."/>
            <person name="Kristiansen K."/>
            <person name="Kudrna D."/>
            <person name="Kulathinal R.J."/>
            <person name="Kumar S."/>
            <person name="Kwok R."/>
            <person name="Lander E."/>
            <person name="Langley C.H."/>
            <person name="Lapoint R."/>
            <person name="Lazzaro B.P."/>
            <person name="Lee S.J."/>
            <person name="Levesque L."/>
            <person name="Li R."/>
            <person name="Lin C.F."/>
            <person name="Lin M.F."/>
            <person name="Lindblad-Toh K."/>
            <person name="Llopart A."/>
            <person name="Long M."/>
            <person name="Low L."/>
            <person name="Lozovsky E."/>
            <person name="Lu J."/>
            <person name="Luo M."/>
            <person name="Machado C.A."/>
            <person name="Makalowski W."/>
            <person name="Marzo M."/>
            <person name="Matsuda M."/>
            <person name="Matzkin L."/>
            <person name="McAllister B."/>
            <person name="McBride C.S."/>
            <person name="McKernan B."/>
            <person name="McKernan K."/>
            <person name="Mendez-Lago M."/>
            <person name="Minx P."/>
            <person name="Mollenhauer M.U."/>
            <person name="Montooth K."/>
            <person name="Mount S.M."/>
            <person name="Mu X."/>
            <person name="Myers E."/>
            <person name="Negre B."/>
            <person name="Newfeld S."/>
            <person name="Nielsen R."/>
            <person name="Noor M.A."/>
            <person name="O'Grady P."/>
            <person name="Pachter L."/>
            <person name="Papaceit M."/>
            <person name="Parisi M.J."/>
            <person name="Parisi M."/>
            <person name="Parts L."/>
            <person name="Pedersen J.S."/>
            <person name="Pesole G."/>
            <person name="Phillippy A.M."/>
            <person name="Ponting C.P."/>
            <person name="Pop M."/>
            <person name="Porcelli D."/>
            <person name="Powell J.R."/>
            <person name="Prohaska S."/>
            <person name="Pruitt K."/>
            <person name="Puig M."/>
            <person name="Quesneville H."/>
            <person name="Ram K.R."/>
            <person name="Rand D."/>
            <person name="Rasmussen M.D."/>
            <person name="Reed L.K."/>
            <person name="Reenan R."/>
            <person name="Reily A."/>
            <person name="Remington K.A."/>
            <person name="Rieger T.T."/>
            <person name="Ritchie M.G."/>
            <person name="Robin C."/>
            <person name="Rogers Y.H."/>
            <person name="Rohde C."/>
            <person name="Rozas J."/>
            <person name="Rubenfield M.J."/>
            <person name="Ruiz A."/>
            <person name="Russo S."/>
            <person name="Salzberg S.L."/>
            <person name="Sanchez-Gracia A."/>
            <person name="Saranga D.J."/>
            <person name="Sato H."/>
            <person name="Schaeffer S.W."/>
            <person name="Schatz M.C."/>
            <person name="Schlenke T."/>
            <person name="Schwartz R."/>
            <person name="Segarra C."/>
            <person name="Singh R.S."/>
            <person name="Sirot L."/>
            <person name="Sirota M."/>
            <person name="Sisneros N.B."/>
            <person name="Smith C.D."/>
            <person name="Smith T.F."/>
            <person name="Spieth J."/>
            <person name="Stage D.E."/>
            <person name="Stark A."/>
            <person name="Stephan W."/>
            <person name="Strausberg R.L."/>
            <person name="Strempel S."/>
            <person name="Sturgill D."/>
            <person name="Sutton G."/>
            <person name="Sutton G.G."/>
            <person name="Tao W."/>
            <person name="Teichmann S."/>
            <person name="Tobari Y.N."/>
            <person name="Tomimura Y."/>
            <person name="Tsolas J.M."/>
            <person name="Valente V.L."/>
            <person name="Venter E."/>
            <person name="Venter J.C."/>
            <person name="Vicario S."/>
            <person name="Vieira F.G."/>
            <person name="Vilella A.J."/>
            <person name="Villasante A."/>
            <person name="Walenz B."/>
            <person name="Wang J."/>
            <person name="Wasserman M."/>
            <person name="Watts T."/>
            <person name="Wilson D."/>
            <person name="Wilson R.K."/>
            <person name="Wing R.A."/>
            <person name="Wolfner M.F."/>
            <person name="Wong A."/>
            <person name="Wong G.K."/>
            <person name="Wu C.I."/>
            <person name="Wu G."/>
            <person name="Yamamoto D."/>
            <person name="Yang H.P."/>
            <person name="Yang S.P."/>
            <person name="Yorke J.A."/>
            <person name="Yoshida K."/>
            <person name="Zdobnov E."/>
            <person name="Zhang P."/>
            <person name="Zhang Y."/>
            <person name="Zimin A.V."/>
            <person name="Baldwin J."/>
            <person name="Abdouelleil A."/>
            <person name="Abdulkadir J."/>
            <person name="Abebe A."/>
            <person name="Abera B."/>
            <person name="Abreu J."/>
            <person name="Acer S.C."/>
            <person name="Aftuck L."/>
            <person name="Alexander A."/>
            <person name="An P."/>
            <person name="Anderson E."/>
            <person name="Anderson S."/>
            <person name="Arachi H."/>
            <person name="Azer M."/>
            <person name="Bachantsang P."/>
            <person name="Barry A."/>
            <person name="Bayul T."/>
            <person name="Berlin A."/>
            <person name="Bessette D."/>
            <person name="Bloom T."/>
            <person name="Blye J."/>
            <person name="Boguslavskiy L."/>
            <person name="Bonnet C."/>
            <person name="Boukhgalter B."/>
            <person name="Bourzgui I."/>
            <person name="Brown A."/>
            <person name="Cahill P."/>
            <person name="Channer S."/>
            <person name="Cheshatsang Y."/>
            <person name="Chuda L."/>
            <person name="Citroen M."/>
            <person name="Collymore A."/>
            <person name="Cooke P."/>
            <person name="Costello M."/>
            <person name="D'Aco K."/>
            <person name="Daza R."/>
            <person name="De Haan G."/>
            <person name="DeGray S."/>
            <person name="DeMaso C."/>
            <person name="Dhargay N."/>
            <person name="Dooley K."/>
            <person name="Dooley E."/>
            <person name="Doricent M."/>
            <person name="Dorje P."/>
            <person name="Dorjee K."/>
            <person name="Dupes A."/>
            <person name="Elong R."/>
            <person name="Falk J."/>
            <person name="Farina A."/>
            <person name="Faro S."/>
            <person name="Ferguson D."/>
            <person name="Fisher S."/>
            <person name="Foley C.D."/>
            <person name="Franke A."/>
            <person name="Friedrich D."/>
            <person name="Gadbois L."/>
            <person name="Gearin G."/>
            <person name="Gearin C.R."/>
            <person name="Giannoukos G."/>
            <person name="Goode T."/>
            <person name="Graham J."/>
            <person name="Grandbois E."/>
            <person name="Grewal S."/>
            <person name="Gyaltsen K."/>
            <person name="Hafez N."/>
            <person name="Hagos B."/>
            <person name="Hall J."/>
            <person name="Henson C."/>
            <person name="Hollinger A."/>
            <person name="Honan T."/>
            <person name="Huard M.D."/>
            <person name="Hughes L."/>
            <person name="Hurhula B."/>
            <person name="Husby M.E."/>
            <person name="Kamat A."/>
            <person name="Kanga B."/>
            <person name="Kashin S."/>
            <person name="Khazanovich D."/>
            <person name="Kisner P."/>
            <person name="Lance K."/>
            <person name="Lara M."/>
            <person name="Lee W."/>
            <person name="Lennon N."/>
            <person name="Letendre F."/>
            <person name="LeVine R."/>
            <person name="Lipovsky A."/>
            <person name="Liu X."/>
            <person name="Liu J."/>
            <person name="Liu S."/>
            <person name="Lokyitsang T."/>
            <person name="Lokyitsang Y."/>
            <person name="Lubonja R."/>
            <person name="Lui A."/>
            <person name="MacDonald P."/>
            <person name="Magnisalis V."/>
            <person name="Maru K."/>
            <person name="Matthews C."/>
            <person name="McCusker W."/>
            <person name="McDonough S."/>
            <person name="Mehta T."/>
            <person name="Meldrim J."/>
            <person name="Meneus L."/>
            <person name="Mihai O."/>
            <person name="Mihalev A."/>
            <person name="Mihova T."/>
            <person name="Mittelman R."/>
            <person name="Mlenga V."/>
            <person name="Montmayeur A."/>
            <person name="Mulrain L."/>
            <person name="Navidi A."/>
            <person name="Naylor J."/>
            <person name="Negash T."/>
            <person name="Nguyen T."/>
            <person name="Nguyen N."/>
            <person name="Nicol R."/>
            <person name="Norbu C."/>
            <person name="Norbu N."/>
            <person name="Novod N."/>
            <person name="O'Neill B."/>
            <person name="Osman S."/>
            <person name="Markiewicz E."/>
            <person name="Oyono O.L."/>
            <person name="Patti C."/>
            <person name="Phunkhang P."/>
            <person name="Pierre F."/>
            <person name="Priest M."/>
            <person name="Raghuraman S."/>
            <person name="Rege F."/>
            <person name="Reyes R."/>
            <person name="Rise C."/>
            <person name="Rogov P."/>
            <person name="Ross K."/>
            <person name="Ryan E."/>
            <person name="Settipalli S."/>
            <person name="Shea T."/>
            <person name="Sherpa N."/>
            <person name="Shi L."/>
            <person name="Shih D."/>
            <person name="Sparrow T."/>
            <person name="Spaulding J."/>
            <person name="Stalker J."/>
            <person name="Stange-Thomann N."/>
            <person name="Stavropoulos S."/>
            <person name="Stone C."/>
            <person name="Strader C."/>
            <person name="Tesfaye S."/>
            <person name="Thomson T."/>
            <person name="Thoulutsang Y."/>
            <person name="Thoulutsang D."/>
            <person name="Topham K."/>
            <person name="Topping I."/>
            <person name="Tsamla T."/>
            <person name="Vassiliev H."/>
            <person name="Vo A."/>
            <person name="Wangchuk T."/>
            <person name="Wangdi T."/>
            <person name="Weiand M."/>
            <person name="Wilkinson J."/>
            <person name="Wilson A."/>
            <person name="Yadav S."/>
            <person name="Young G."/>
            <person name="Yu Q."/>
            <person name="Zembek L."/>
            <person name="Zhong D."/>
            <person name="Zimmer A."/>
            <person name="Zwirko Z."/>
            <person name="Jaffe D.B."/>
            <person name="Alvarez P."/>
            <person name="Brockman W."/>
            <person name="Butler J."/>
            <person name="Chin C."/>
            <person name="Gnerre S."/>
            <person name="Grabherr M."/>
            <person name="Kleber M."/>
            <person name="Mauceli E."/>
            <person name="MacCallum I."/>
        </authorList>
    </citation>
    <scope>NUCLEOTIDE SEQUENCE [LARGE SCALE GENOMIC DNA]</scope>
    <source>
        <strain evidence="3">Rob3c / Tucson 14021-0248.25</strain>
    </source>
</reference>
<proteinExistence type="predicted"/>
<dbReference type="HOGENOM" id="CLU_138140_0_0_1"/>
<dbReference type="Proteomes" id="UP000001292">
    <property type="component" value="Unassembled WGS sequence"/>
</dbReference>
<feature type="compositionally biased region" description="Acidic residues" evidence="1">
    <location>
        <begin position="59"/>
        <end position="68"/>
    </location>
</feature>
<gene>
    <name evidence="2" type="primary">Dsec\GM24182</name>
    <name evidence="2" type="ORF">Dsec_GM24182</name>
</gene>
<feature type="region of interest" description="Disordered" evidence="1">
    <location>
        <begin position="53"/>
        <end position="81"/>
    </location>
</feature>
<protein>
    <submittedName>
        <fullName evidence="2">GM24182</fullName>
    </submittedName>
</protein>
<dbReference type="EMBL" id="CH480815">
    <property type="protein sequence ID" value="EDW42146.1"/>
    <property type="molecule type" value="Genomic_DNA"/>
</dbReference>
<sequence>MERYLPHELHDVSEETAYDSYYTEYTTPDSMDCGSANLLVTFDYGYCDSMEARANPAAPEDDDPGDGVDPDHGDGCADEVDAIWFGTPPRDKKDEKLFEVHHVQHKLLDDSMQSLISYDVDDFEEELSEPEPDEEIFYDSIECV</sequence>
<evidence type="ECO:0000313" key="2">
    <source>
        <dbReference type="EMBL" id="EDW42146.1"/>
    </source>
</evidence>
<accession>B4HEI9</accession>
<dbReference type="OMA" id="MCLNSRL"/>
<name>B4HEI9_DROSE</name>
<evidence type="ECO:0000256" key="1">
    <source>
        <dbReference type="SAM" id="MobiDB-lite"/>
    </source>
</evidence>
<evidence type="ECO:0000313" key="3">
    <source>
        <dbReference type="Proteomes" id="UP000001292"/>
    </source>
</evidence>
<organism evidence="3">
    <name type="scientific">Drosophila sechellia</name>
    <name type="common">Fruit fly</name>
    <dbReference type="NCBI Taxonomy" id="7238"/>
    <lineage>
        <taxon>Eukaryota</taxon>
        <taxon>Metazoa</taxon>
        <taxon>Ecdysozoa</taxon>
        <taxon>Arthropoda</taxon>
        <taxon>Hexapoda</taxon>
        <taxon>Insecta</taxon>
        <taxon>Pterygota</taxon>
        <taxon>Neoptera</taxon>
        <taxon>Endopterygota</taxon>
        <taxon>Diptera</taxon>
        <taxon>Brachycera</taxon>
        <taxon>Muscomorpha</taxon>
        <taxon>Ephydroidea</taxon>
        <taxon>Drosophilidae</taxon>
        <taxon>Drosophila</taxon>
        <taxon>Sophophora</taxon>
    </lineage>
</organism>
<dbReference type="AlphaFoldDB" id="B4HEI9"/>
<dbReference type="PhylomeDB" id="B4HEI9"/>